<dbReference type="KEGG" id="naci:NUH88_02330"/>
<proteinExistence type="predicted"/>
<dbReference type="EMBL" id="CP102480">
    <property type="protein sequence ID" value="UUX50537.1"/>
    <property type="molecule type" value="Genomic_DNA"/>
</dbReference>
<evidence type="ECO:0000313" key="2">
    <source>
        <dbReference type="EMBL" id="UUX50537.1"/>
    </source>
</evidence>
<keyword evidence="3" id="KW-1185">Reference proteome</keyword>
<feature type="signal peptide" evidence="1">
    <location>
        <begin position="1"/>
        <end position="18"/>
    </location>
</feature>
<dbReference type="AlphaFoldDB" id="A0A9J7AVP8"/>
<keyword evidence="1" id="KW-0732">Signal</keyword>
<sequence length="154" mass="17041">MTAIAALLLVSASLPASASSRHAGYYYPDTVSEEQYVSKAQKIPQATRESRLAFVSGVAKSVSERPYPPQRAMFAKGGDAEKLIIVSLYDDHMTTLAQARAVLALMTNVARTTKILRELQVESLFNFLDFCKMLGFTELTISDGRTYAHRFVIE</sequence>
<name>A0A9J7AVP8_9PROT</name>
<reference evidence="2" key="1">
    <citation type="submission" date="2022-08" db="EMBL/GenBank/DDBJ databases">
        <title>Nisaea acidiphila sp. nov., isolated from a marine algal debris and emended description of the genus Nisaea Urios et al. 2008.</title>
        <authorList>
            <person name="Kwon K."/>
        </authorList>
    </citation>
    <scope>NUCLEOTIDE SEQUENCE</scope>
    <source>
        <strain evidence="2">MEBiC11861</strain>
    </source>
</reference>
<evidence type="ECO:0000313" key="3">
    <source>
        <dbReference type="Proteomes" id="UP001060336"/>
    </source>
</evidence>
<feature type="chain" id="PRO_5039921527" evidence="1">
    <location>
        <begin position="19"/>
        <end position="154"/>
    </location>
</feature>
<protein>
    <submittedName>
        <fullName evidence="2">Molybdopterin-guanine dinucleotide biosynthesis protein A</fullName>
    </submittedName>
</protein>
<evidence type="ECO:0000256" key="1">
    <source>
        <dbReference type="SAM" id="SignalP"/>
    </source>
</evidence>
<gene>
    <name evidence="2" type="ORF">NUH88_02330</name>
</gene>
<accession>A0A9J7AVP8</accession>
<dbReference type="Proteomes" id="UP001060336">
    <property type="component" value="Chromosome"/>
</dbReference>
<organism evidence="2 3">
    <name type="scientific">Nisaea acidiphila</name>
    <dbReference type="NCBI Taxonomy" id="1862145"/>
    <lineage>
        <taxon>Bacteria</taxon>
        <taxon>Pseudomonadati</taxon>
        <taxon>Pseudomonadota</taxon>
        <taxon>Alphaproteobacteria</taxon>
        <taxon>Rhodospirillales</taxon>
        <taxon>Thalassobaculaceae</taxon>
        <taxon>Nisaea</taxon>
    </lineage>
</organism>
<dbReference type="RefSeq" id="WP_257769720.1">
    <property type="nucleotide sequence ID" value="NZ_CP102480.1"/>
</dbReference>